<name>A0A0L0V5T4_9BASI</name>
<keyword evidence="3" id="KW-1185">Reference proteome</keyword>
<dbReference type="PANTHER" id="PTHR33246">
    <property type="entry name" value="CCHC-TYPE DOMAIN-CONTAINING PROTEIN"/>
    <property type="match status" value="1"/>
</dbReference>
<comment type="caution">
    <text evidence="2">The sequence shown here is derived from an EMBL/GenBank/DDBJ whole genome shotgun (WGS) entry which is preliminary data.</text>
</comment>
<protein>
    <submittedName>
        <fullName evidence="2">Uncharacterized protein</fullName>
    </submittedName>
</protein>
<feature type="region of interest" description="Disordered" evidence="1">
    <location>
        <begin position="162"/>
        <end position="207"/>
    </location>
</feature>
<gene>
    <name evidence="2" type="ORF">PSTG_12000</name>
</gene>
<evidence type="ECO:0000313" key="3">
    <source>
        <dbReference type="Proteomes" id="UP000054564"/>
    </source>
</evidence>
<dbReference type="PANTHER" id="PTHR33246:SF51">
    <property type="entry name" value="MYB_SANT-LIKE DOMAIN-CONTAINING PROTEIN"/>
    <property type="match status" value="1"/>
</dbReference>
<dbReference type="OrthoDB" id="2507040at2759"/>
<dbReference type="AlphaFoldDB" id="A0A0L0V5T4"/>
<reference evidence="3" key="1">
    <citation type="submission" date="2014-03" db="EMBL/GenBank/DDBJ databases">
        <title>The Genome Sequence of Puccinia striiformis f. sp. tritici PST-78.</title>
        <authorList>
            <consortium name="The Broad Institute Genome Sequencing Platform"/>
            <person name="Cuomo C."/>
            <person name="Hulbert S."/>
            <person name="Chen X."/>
            <person name="Walker B."/>
            <person name="Young S.K."/>
            <person name="Zeng Q."/>
            <person name="Gargeya S."/>
            <person name="Fitzgerald M."/>
            <person name="Haas B."/>
            <person name="Abouelleil A."/>
            <person name="Alvarado L."/>
            <person name="Arachchi H.M."/>
            <person name="Berlin A.M."/>
            <person name="Chapman S.B."/>
            <person name="Goldberg J."/>
            <person name="Griggs A."/>
            <person name="Gujja S."/>
            <person name="Hansen M."/>
            <person name="Howarth C."/>
            <person name="Imamovic A."/>
            <person name="Larimer J."/>
            <person name="McCowan C."/>
            <person name="Montmayeur A."/>
            <person name="Murphy C."/>
            <person name="Neiman D."/>
            <person name="Pearson M."/>
            <person name="Priest M."/>
            <person name="Roberts A."/>
            <person name="Saif S."/>
            <person name="Shea T."/>
            <person name="Sisk P."/>
            <person name="Sykes S."/>
            <person name="Wortman J."/>
            <person name="Nusbaum C."/>
            <person name="Birren B."/>
        </authorList>
    </citation>
    <scope>NUCLEOTIDE SEQUENCE [LARGE SCALE GENOMIC DNA]</scope>
    <source>
        <strain evidence="3">race PST-78</strain>
    </source>
</reference>
<feature type="compositionally biased region" description="Basic and acidic residues" evidence="1">
    <location>
        <begin position="197"/>
        <end position="207"/>
    </location>
</feature>
<dbReference type="Proteomes" id="UP000054564">
    <property type="component" value="Unassembled WGS sequence"/>
</dbReference>
<evidence type="ECO:0000256" key="1">
    <source>
        <dbReference type="SAM" id="MobiDB-lite"/>
    </source>
</evidence>
<feature type="compositionally biased region" description="Polar residues" evidence="1">
    <location>
        <begin position="171"/>
        <end position="180"/>
    </location>
</feature>
<sequence length="207" mass="22971">MSSSNQKTSAPQLPVLKPPGPETNYLDWEMVVEAYFRHVKVKHVLDTSDIKLARQPGPTTTTSSAPPSCKSLTRQTIATKLLIACMEGDDINSHIDTMAKYHERLNSLVTPDDVHTATILGSIPKDWVGCVSNLMNQDGNHCIGPQEQVNLFVDMERGFESLTPSRHGPYASTSQNQQPNFKLHPPPPIRKTQADLFGKHRDTSDQD</sequence>
<proteinExistence type="predicted"/>
<evidence type="ECO:0000313" key="2">
    <source>
        <dbReference type="EMBL" id="KNE94637.1"/>
    </source>
</evidence>
<accession>A0A0L0V5T4</accession>
<organism evidence="2 3">
    <name type="scientific">Puccinia striiformis f. sp. tritici PST-78</name>
    <dbReference type="NCBI Taxonomy" id="1165861"/>
    <lineage>
        <taxon>Eukaryota</taxon>
        <taxon>Fungi</taxon>
        <taxon>Dikarya</taxon>
        <taxon>Basidiomycota</taxon>
        <taxon>Pucciniomycotina</taxon>
        <taxon>Pucciniomycetes</taxon>
        <taxon>Pucciniales</taxon>
        <taxon>Pucciniaceae</taxon>
        <taxon>Puccinia</taxon>
    </lineage>
</organism>
<dbReference type="EMBL" id="AJIL01000112">
    <property type="protein sequence ID" value="KNE94637.1"/>
    <property type="molecule type" value="Genomic_DNA"/>
</dbReference>